<accession>A0A1B8GQI0</accession>
<reference evidence="9" key="2">
    <citation type="journal article" date="2018" name="Nat. Commun.">
        <title>Extreme sensitivity to ultraviolet light in the fungal pathogen causing white-nose syndrome of bats.</title>
        <authorList>
            <person name="Palmer J.M."/>
            <person name="Drees K.P."/>
            <person name="Foster J.T."/>
            <person name="Lindner D.L."/>
        </authorList>
    </citation>
    <scope>NUCLEOTIDE SEQUENCE [LARGE SCALE GENOMIC DNA]</scope>
    <source>
        <strain evidence="9">UAMH 10579</strain>
    </source>
</reference>
<organism evidence="8 9">
    <name type="scientific">Pseudogymnoascus verrucosus</name>
    <dbReference type="NCBI Taxonomy" id="342668"/>
    <lineage>
        <taxon>Eukaryota</taxon>
        <taxon>Fungi</taxon>
        <taxon>Dikarya</taxon>
        <taxon>Ascomycota</taxon>
        <taxon>Pezizomycotina</taxon>
        <taxon>Leotiomycetes</taxon>
        <taxon>Thelebolales</taxon>
        <taxon>Thelebolaceae</taxon>
        <taxon>Pseudogymnoascus</taxon>
    </lineage>
</organism>
<keyword evidence="5" id="KW-0539">Nucleus</keyword>
<dbReference type="GO" id="GO:0006260">
    <property type="term" value="P:DNA replication"/>
    <property type="evidence" value="ECO:0007669"/>
    <property type="project" value="UniProtKB-KW"/>
</dbReference>
<keyword evidence="4" id="KW-0238">DNA-binding</keyword>
<evidence type="ECO:0000256" key="1">
    <source>
        <dbReference type="ARBA" id="ARBA00004123"/>
    </source>
</evidence>
<dbReference type="AlphaFoldDB" id="A0A1B8GQI0"/>
<dbReference type="Proteomes" id="UP000091956">
    <property type="component" value="Unassembled WGS sequence"/>
</dbReference>
<evidence type="ECO:0000313" key="9">
    <source>
        <dbReference type="Proteomes" id="UP000091956"/>
    </source>
</evidence>
<comment type="subcellular location">
    <subcellularLocation>
        <location evidence="1">Nucleus</location>
    </subcellularLocation>
</comment>
<dbReference type="GO" id="GO:0003677">
    <property type="term" value="F:DNA binding"/>
    <property type="evidence" value="ECO:0007669"/>
    <property type="project" value="UniProtKB-KW"/>
</dbReference>
<sequence>MNRSIEQSLTSLLPRLTTDLPSDLINLASSLVAQSRSVASNLKQDEEIGRAYVCAHIACERLKSTLNLPLIEPRPPVPPRVYTKLYTYLSSALVARPQRTPKKVQRLEDAQLPPSNTKTPTRRKSNPTSTTPAGLPLPSRPTPSKERSLAAFRPQNKSRKSELSHGGRGREIAAWIRPVVRGLCAKMEARGAIAHVLAGVGSVLTLPTPKPEKGEAKEKEKVPALVAAVYVLVHTRLTGKEVNGKEYVALRRGILATLKALRADEEVVGKVEKEEPGEKGWEGWTDIVGKDVDAWLMQLSSKGWVGLDWFENIESGSGIEGPEARDEPMDDAEDEDADGDDNGEEDSIMGLGTMMQERVDYLSTRKREEYQIWKDGILEKIERIERAEAGADDMDTT</sequence>
<feature type="compositionally biased region" description="Acidic residues" evidence="6">
    <location>
        <begin position="328"/>
        <end position="347"/>
    </location>
</feature>
<evidence type="ECO:0000256" key="2">
    <source>
        <dbReference type="ARBA" id="ARBA00010840"/>
    </source>
</evidence>
<proteinExistence type="inferred from homology"/>
<dbReference type="STRING" id="342668.A0A1B8GQI0"/>
<evidence type="ECO:0000259" key="7">
    <source>
        <dbReference type="Pfam" id="PF05460"/>
    </source>
</evidence>
<feature type="domain" description="ORC6 first cyclin-like" evidence="7">
    <location>
        <begin position="9"/>
        <end position="93"/>
    </location>
</feature>
<name>A0A1B8GQI0_9PEZI</name>
<keyword evidence="3" id="KW-0235">DNA replication</keyword>
<dbReference type="OrthoDB" id="5367324at2759"/>
<dbReference type="EMBL" id="KV460218">
    <property type="protein sequence ID" value="OBT98088.1"/>
    <property type="molecule type" value="Genomic_DNA"/>
</dbReference>
<gene>
    <name evidence="8" type="ORF">VE01_03700</name>
</gene>
<feature type="region of interest" description="Disordered" evidence="6">
    <location>
        <begin position="316"/>
        <end position="353"/>
    </location>
</feature>
<reference evidence="8 9" key="1">
    <citation type="submission" date="2016-03" db="EMBL/GenBank/DDBJ databases">
        <title>Comparative genomics of Pseudogymnoascus destructans, the fungus causing white-nose syndrome of bats.</title>
        <authorList>
            <person name="Palmer J.M."/>
            <person name="Drees K.P."/>
            <person name="Foster J.T."/>
            <person name="Lindner D.L."/>
        </authorList>
    </citation>
    <scope>NUCLEOTIDE SEQUENCE [LARGE SCALE GENOMIC DNA]</scope>
    <source>
        <strain evidence="8 9">UAMH 10579</strain>
    </source>
</reference>
<evidence type="ECO:0000256" key="3">
    <source>
        <dbReference type="ARBA" id="ARBA00022705"/>
    </source>
</evidence>
<evidence type="ECO:0000256" key="5">
    <source>
        <dbReference type="ARBA" id="ARBA00023242"/>
    </source>
</evidence>
<dbReference type="GeneID" id="28837086"/>
<protein>
    <recommendedName>
        <fullName evidence="7">ORC6 first cyclin-like domain-containing protein</fullName>
    </recommendedName>
</protein>
<keyword evidence="9" id="KW-1185">Reference proteome</keyword>
<dbReference type="InterPro" id="IPR008721">
    <property type="entry name" value="ORC6_cyclin_first"/>
</dbReference>
<dbReference type="GO" id="GO:0005664">
    <property type="term" value="C:nuclear origin of replication recognition complex"/>
    <property type="evidence" value="ECO:0007669"/>
    <property type="project" value="InterPro"/>
</dbReference>
<evidence type="ECO:0000256" key="4">
    <source>
        <dbReference type="ARBA" id="ARBA00023125"/>
    </source>
</evidence>
<comment type="similarity">
    <text evidence="2">Belongs to the ORC6 family.</text>
</comment>
<evidence type="ECO:0000256" key="6">
    <source>
        <dbReference type="SAM" id="MobiDB-lite"/>
    </source>
</evidence>
<feature type="region of interest" description="Disordered" evidence="6">
    <location>
        <begin position="97"/>
        <end position="167"/>
    </location>
</feature>
<dbReference type="Pfam" id="PF05460">
    <property type="entry name" value="ORC6"/>
    <property type="match status" value="1"/>
</dbReference>
<dbReference type="RefSeq" id="XP_018131821.1">
    <property type="nucleotide sequence ID" value="XM_018273184.1"/>
</dbReference>
<evidence type="ECO:0000313" key="8">
    <source>
        <dbReference type="EMBL" id="OBT98088.1"/>
    </source>
</evidence>